<feature type="domain" description="Type I restriction modification DNA specificity" evidence="4">
    <location>
        <begin position="39"/>
        <end position="185"/>
    </location>
</feature>
<comment type="caution">
    <text evidence="5">The sequence shown here is derived from an EMBL/GenBank/DDBJ whole genome shotgun (WGS) entry which is preliminary data.</text>
</comment>
<dbReference type="GO" id="GO:0003677">
    <property type="term" value="F:DNA binding"/>
    <property type="evidence" value="ECO:0007669"/>
    <property type="project" value="UniProtKB-KW"/>
</dbReference>
<dbReference type="InterPro" id="IPR052021">
    <property type="entry name" value="Type-I_RS_S_subunit"/>
</dbReference>
<proteinExistence type="inferred from homology"/>
<organism evidence="5 6">
    <name type="scientific">Candidatus Accumulibacter adjunctus</name>
    <dbReference type="NCBI Taxonomy" id="1454001"/>
    <lineage>
        <taxon>Bacteria</taxon>
        <taxon>Pseudomonadati</taxon>
        <taxon>Pseudomonadota</taxon>
        <taxon>Betaproteobacteria</taxon>
        <taxon>Candidatus Accumulibacter</taxon>
    </lineage>
</organism>
<dbReference type="PANTHER" id="PTHR30408:SF13">
    <property type="entry name" value="TYPE I RESTRICTION ENZYME HINDI SPECIFICITY SUBUNIT"/>
    <property type="match status" value="1"/>
</dbReference>
<dbReference type="SUPFAM" id="SSF116734">
    <property type="entry name" value="DNA methylase specificity domain"/>
    <property type="match status" value="2"/>
</dbReference>
<evidence type="ECO:0000256" key="2">
    <source>
        <dbReference type="ARBA" id="ARBA00022747"/>
    </source>
</evidence>
<keyword evidence="6" id="KW-1185">Reference proteome</keyword>
<dbReference type="InterPro" id="IPR044946">
    <property type="entry name" value="Restrct_endonuc_typeI_TRD_sf"/>
</dbReference>
<name>A0A011MVF4_9PROT</name>
<evidence type="ECO:0000259" key="4">
    <source>
        <dbReference type="Pfam" id="PF01420"/>
    </source>
</evidence>
<accession>A0A011MVF4</accession>
<dbReference type="GO" id="GO:0009307">
    <property type="term" value="P:DNA restriction-modification system"/>
    <property type="evidence" value="ECO:0007669"/>
    <property type="project" value="UniProtKB-KW"/>
</dbReference>
<evidence type="ECO:0000256" key="3">
    <source>
        <dbReference type="ARBA" id="ARBA00023125"/>
    </source>
</evidence>
<dbReference type="PATRIC" id="fig|1454001.3.peg.2511"/>
<dbReference type="CDD" id="cd17273">
    <property type="entry name" value="RMtype1_S_EcoJA69PI-TRD1-CR1_like"/>
    <property type="match status" value="1"/>
</dbReference>
<comment type="similarity">
    <text evidence="1">Belongs to the type-I restriction system S methylase family.</text>
</comment>
<evidence type="ECO:0000313" key="5">
    <source>
        <dbReference type="EMBL" id="EXI66556.1"/>
    </source>
</evidence>
<gene>
    <name evidence="5" type="ORF">AW08_02461</name>
</gene>
<evidence type="ECO:0000256" key="1">
    <source>
        <dbReference type="ARBA" id="ARBA00010923"/>
    </source>
</evidence>
<dbReference type="EMBL" id="JFAX01000014">
    <property type="protein sequence ID" value="EXI66556.1"/>
    <property type="molecule type" value="Genomic_DNA"/>
</dbReference>
<dbReference type="Pfam" id="PF01420">
    <property type="entry name" value="Methylase_S"/>
    <property type="match status" value="2"/>
</dbReference>
<feature type="domain" description="Type I restriction modification DNA specificity" evidence="4">
    <location>
        <begin position="214"/>
        <end position="362"/>
    </location>
</feature>
<protein>
    <submittedName>
        <fullName evidence="5">EcoKI restriction-modification system protein HsdS</fullName>
    </submittedName>
</protein>
<reference evidence="5" key="1">
    <citation type="submission" date="2014-02" db="EMBL/GenBank/DDBJ databases">
        <title>Expanding our view of genomic diversity in Candidatus Accumulibacter clades.</title>
        <authorList>
            <person name="Skennerton C.T."/>
            <person name="Barr J.J."/>
            <person name="Slater F.R."/>
            <person name="Bond P.L."/>
            <person name="Tyson G.W."/>
        </authorList>
    </citation>
    <scope>NUCLEOTIDE SEQUENCE [LARGE SCALE GENOMIC DNA]</scope>
</reference>
<dbReference type="Proteomes" id="UP000020218">
    <property type="component" value="Unassembled WGS sequence"/>
</dbReference>
<dbReference type="PANTHER" id="PTHR30408">
    <property type="entry name" value="TYPE-1 RESTRICTION ENZYME ECOKI SPECIFICITY PROTEIN"/>
    <property type="match status" value="1"/>
</dbReference>
<dbReference type="Gene3D" id="3.90.220.20">
    <property type="entry name" value="DNA methylase specificity domains"/>
    <property type="match status" value="2"/>
</dbReference>
<dbReference type="STRING" id="1454001.AW08_02461"/>
<dbReference type="InterPro" id="IPR000055">
    <property type="entry name" value="Restrct_endonuc_typeI_TRD"/>
</dbReference>
<evidence type="ECO:0000313" key="6">
    <source>
        <dbReference type="Proteomes" id="UP000020218"/>
    </source>
</evidence>
<dbReference type="Gene3D" id="1.10.287.1120">
    <property type="entry name" value="Bipartite methylase S protein"/>
    <property type="match status" value="1"/>
</dbReference>
<keyword evidence="3" id="KW-0238">DNA-binding</keyword>
<sequence>MTASSSDWFFAPFKSVVAHRAFGPRFSGDLYSDTGNIATLRTTDLSAHGDISYTTMPRAQVDEAKFEGHFLSRGDLVISRSGRVGTAAVFEQFDLPVLPGAFLIRFRLVEEVDPFFYRYFFNSTAGRALLLSVARGAAQQNLTIPSIESLVVPRPPKTRQDTVVAMLKPYDDSIECNRKRIALLEEAARLLYREWFVHLRFPGHEHVKLVHGMPSGWRRLTFDDVCDPVGGGTPSTEKPVFWTGGDIPWYTPTDVTRNSCLALMESEKKITEAGLRSSSAKMLPAGTVLMTSRASVGFFGIIDTPSCTNQGFISIVPHDSVGRMYLLQNLMHRVEEIRCHAGGATYKEISKGKFKALTVVMPTRTLLEKFEEQASELHGQVRGLHHMNRKLAQARDLLLPRLMSGEIAV</sequence>
<keyword evidence="2" id="KW-0680">Restriction system</keyword>
<dbReference type="AlphaFoldDB" id="A0A011MVF4"/>